<dbReference type="RefSeq" id="WP_422918532.1">
    <property type="nucleotide sequence ID" value="NZ_JAMZEJ010000002.1"/>
</dbReference>
<dbReference type="SUPFAM" id="SSF48452">
    <property type="entry name" value="TPR-like"/>
    <property type="match status" value="1"/>
</dbReference>
<gene>
    <name evidence="2" type="ORF">NFI88_02860</name>
</gene>
<evidence type="ECO:0000256" key="1">
    <source>
        <dbReference type="PROSITE-ProRule" id="PRU00339"/>
    </source>
</evidence>
<dbReference type="Proteomes" id="UP001524547">
    <property type="component" value="Unassembled WGS sequence"/>
</dbReference>
<dbReference type="Pfam" id="PF13374">
    <property type="entry name" value="TPR_10"/>
    <property type="match status" value="1"/>
</dbReference>
<keyword evidence="3" id="KW-1185">Reference proteome</keyword>
<dbReference type="SMART" id="SM00028">
    <property type="entry name" value="TPR"/>
    <property type="match status" value="4"/>
</dbReference>
<accession>A0ABT1VTX7</accession>
<sequence length="555" mass="60795">MMSIMQIEATASSRSSRERLDTLKRAFAALQEGSFAPAAEIVASLAADENDLEARLVLGLGLGGSGRADAAAPLLCDIAGRRPDAMHPCVDLAGLLRKQGRLAAAEPCFRDCLALTPDQAGLLLGWGNFLCDMFRFAEAETALRRCLEIRPRLPGLLNQLGVAVASQGRSDDGITIFQEAVARVPEDAPAWANLACTLSIEGRFEESLAAFHRSIRLRPDDPQIRLNHSICLLKAERMTQGWSEHEWRLKLPGHTDLPPERLMPTLGPDTDLTGQTVLVTHEEGFGDTLLFLRYLPLLKRRGATVIASVPPMLARLVARCDGIDGVVTGDEARTVGNWHCPFISLPRVFSGTGDAWGISPPYLHTDPASVEAAARHLPPGDRLRVGLVWGGAPREQNPAAHAIDRKRSMPLRTLAPLAALRDVHLISVQKGPYAEELSDPPDGLRIHDPMPTVDDMDDTASLMRSLDVVVTVDTSMVHLAGGLGIPALLMDRYDNCWRWFHGREDSPWYPSVRIIRQSSFGDWDGVVRRVLPMLQAMADQKMVADRFAATWKRAS</sequence>
<dbReference type="SUPFAM" id="SSF53756">
    <property type="entry name" value="UDP-Glycosyltransferase/glycogen phosphorylase"/>
    <property type="match status" value="1"/>
</dbReference>
<dbReference type="InterPro" id="IPR011990">
    <property type="entry name" value="TPR-like_helical_dom_sf"/>
</dbReference>
<dbReference type="InterPro" id="IPR052943">
    <property type="entry name" value="TMTC_O-mannosyl-trnsfr"/>
</dbReference>
<protein>
    <submittedName>
        <fullName evidence="2">Tetratricopeptide repeat protein</fullName>
    </submittedName>
</protein>
<name>A0ABT1VTX7_9PROT</name>
<dbReference type="PANTHER" id="PTHR44809">
    <property type="match status" value="1"/>
</dbReference>
<dbReference type="Pfam" id="PF13432">
    <property type="entry name" value="TPR_16"/>
    <property type="match status" value="1"/>
</dbReference>
<evidence type="ECO:0000313" key="3">
    <source>
        <dbReference type="Proteomes" id="UP001524547"/>
    </source>
</evidence>
<organism evidence="2 3">
    <name type="scientific">Rhizosaccharibacter radicis</name>
    <dbReference type="NCBI Taxonomy" id="2782605"/>
    <lineage>
        <taxon>Bacteria</taxon>
        <taxon>Pseudomonadati</taxon>
        <taxon>Pseudomonadota</taxon>
        <taxon>Alphaproteobacteria</taxon>
        <taxon>Acetobacterales</taxon>
        <taxon>Acetobacteraceae</taxon>
        <taxon>Rhizosaccharibacter</taxon>
    </lineage>
</organism>
<dbReference type="EMBL" id="JAMZEJ010000002">
    <property type="protein sequence ID" value="MCQ8239781.1"/>
    <property type="molecule type" value="Genomic_DNA"/>
</dbReference>
<evidence type="ECO:0000313" key="2">
    <source>
        <dbReference type="EMBL" id="MCQ8239781.1"/>
    </source>
</evidence>
<comment type="caution">
    <text evidence="2">The sequence shown here is derived from an EMBL/GenBank/DDBJ whole genome shotgun (WGS) entry which is preliminary data.</text>
</comment>
<proteinExistence type="predicted"/>
<dbReference type="Gene3D" id="3.40.50.2000">
    <property type="entry name" value="Glycogen Phosphorylase B"/>
    <property type="match status" value="1"/>
</dbReference>
<dbReference type="PANTHER" id="PTHR44809:SF1">
    <property type="entry name" value="PROTEIN O-MANNOSYL-TRANSFERASE TMTC1"/>
    <property type="match status" value="1"/>
</dbReference>
<dbReference type="InterPro" id="IPR019734">
    <property type="entry name" value="TPR_rpt"/>
</dbReference>
<reference evidence="2 3" key="1">
    <citation type="submission" date="2022-06" db="EMBL/GenBank/DDBJ databases">
        <title>Rhizosaccharibacter gen. nov. sp. nov. KSS12, endophytic bacteria isolated from sugarcane.</title>
        <authorList>
            <person name="Pitiwittayakul N."/>
        </authorList>
    </citation>
    <scope>NUCLEOTIDE SEQUENCE [LARGE SCALE GENOMIC DNA]</scope>
    <source>
        <strain evidence="2 3">KSS12</strain>
    </source>
</reference>
<keyword evidence="1" id="KW-0802">TPR repeat</keyword>
<dbReference type="PROSITE" id="PS50005">
    <property type="entry name" value="TPR"/>
    <property type="match status" value="1"/>
</dbReference>
<dbReference type="Gene3D" id="1.25.40.10">
    <property type="entry name" value="Tetratricopeptide repeat domain"/>
    <property type="match status" value="1"/>
</dbReference>
<feature type="repeat" description="TPR" evidence="1">
    <location>
        <begin position="188"/>
        <end position="221"/>
    </location>
</feature>